<evidence type="ECO:0000256" key="2">
    <source>
        <dbReference type="SAM" id="MobiDB-lite"/>
    </source>
</evidence>
<evidence type="ECO:0000313" key="4">
    <source>
        <dbReference type="Proteomes" id="UP000268623"/>
    </source>
</evidence>
<gene>
    <name evidence="3" type="ORF">D1O30_17675</name>
</gene>
<evidence type="ECO:0000256" key="1">
    <source>
        <dbReference type="HAMAP-Rule" id="MF_00676"/>
    </source>
</evidence>
<dbReference type="PANTHER" id="PTHR37421">
    <property type="entry name" value="UPF0260 PROTEIN YCGN"/>
    <property type="match status" value="1"/>
</dbReference>
<dbReference type="NCBIfam" id="NF003507">
    <property type="entry name" value="PRK05170.2-5"/>
    <property type="match status" value="1"/>
</dbReference>
<dbReference type="InterPro" id="IPR008228">
    <property type="entry name" value="UCP006173"/>
</dbReference>
<dbReference type="InterPro" id="IPR005358">
    <property type="entry name" value="Puta_zinc/iron-chelating_dom"/>
</dbReference>
<organism evidence="3 4">
    <name type="scientific">Methylocystis hirsuta</name>
    <dbReference type="NCBI Taxonomy" id="369798"/>
    <lineage>
        <taxon>Bacteria</taxon>
        <taxon>Pseudomonadati</taxon>
        <taxon>Pseudomonadota</taxon>
        <taxon>Alphaproteobacteria</taxon>
        <taxon>Hyphomicrobiales</taxon>
        <taxon>Methylocystaceae</taxon>
        <taxon>Methylocystis</taxon>
    </lineage>
</organism>
<accession>A0A3M9XU29</accession>
<protein>
    <recommendedName>
        <fullName evidence="1">UPF0260 protein D1O30_17675</fullName>
    </recommendedName>
</protein>
<dbReference type="PANTHER" id="PTHR37421:SF1">
    <property type="entry name" value="UPF0260 PROTEIN YCGN"/>
    <property type="match status" value="1"/>
</dbReference>
<dbReference type="OrthoDB" id="9786855at2"/>
<feature type="region of interest" description="Disordered" evidence="2">
    <location>
        <begin position="1"/>
        <end position="42"/>
    </location>
</feature>
<keyword evidence="4" id="KW-1185">Reference proteome</keyword>
<dbReference type="Pfam" id="PF03692">
    <property type="entry name" value="CxxCxxCC"/>
    <property type="match status" value="1"/>
</dbReference>
<comment type="caution">
    <text evidence="3">The sequence shown here is derived from an EMBL/GenBank/DDBJ whole genome shotgun (WGS) entry which is preliminary data.</text>
</comment>
<sequence length="202" mass="22865">MALKKGKNAPDHAVGGRNRPNPNHVTVERAEKPGSSFPRRALPVEAAPTETPFWEKPLSDLTRAEWEQLCDGCGRCCLVKLEDEDTGAIYHTSVACKLLDQQSCRCGDYPRRRRYVPDCVRLTLEKLADIPWLPPTCAYVLRFRGKPLPPWHPLISGDPESVSRAGVSARGRIEAGEDDVETDDLPDFIRLWPKRWPKKARW</sequence>
<name>A0A3M9XU29_9HYPH</name>
<dbReference type="Proteomes" id="UP000268623">
    <property type="component" value="Unassembled WGS sequence"/>
</dbReference>
<proteinExistence type="inferred from homology"/>
<dbReference type="RefSeq" id="WP_123177034.1">
    <property type="nucleotide sequence ID" value="NZ_QWDD01000001.1"/>
</dbReference>
<dbReference type="EMBL" id="QWDD01000001">
    <property type="protein sequence ID" value="RNJ51156.1"/>
    <property type="molecule type" value="Genomic_DNA"/>
</dbReference>
<comment type="similarity">
    <text evidence="1">Belongs to the UPF0260 family.</text>
</comment>
<evidence type="ECO:0000313" key="3">
    <source>
        <dbReference type="EMBL" id="RNJ51156.1"/>
    </source>
</evidence>
<dbReference type="NCBIfam" id="NF003501">
    <property type="entry name" value="PRK05170.1-5"/>
    <property type="match status" value="1"/>
</dbReference>
<reference evidence="3 4" key="1">
    <citation type="submission" date="2018-08" db="EMBL/GenBank/DDBJ databases">
        <title>Genome sequence of Methylocystis hirsuta CSC1, a methanotroph able to accumulate PHAs.</title>
        <authorList>
            <person name="Bordel S."/>
            <person name="Rodriguez E."/>
            <person name="Gancedo J."/>
            <person name="Munoz R."/>
        </authorList>
    </citation>
    <scope>NUCLEOTIDE SEQUENCE [LARGE SCALE GENOMIC DNA]</scope>
    <source>
        <strain evidence="3 4">CSC1</strain>
    </source>
</reference>
<dbReference type="HAMAP" id="MF_00676">
    <property type="entry name" value="UPF0260"/>
    <property type="match status" value="1"/>
</dbReference>
<dbReference type="AlphaFoldDB" id="A0A3M9XU29"/>